<evidence type="ECO:0000313" key="1">
    <source>
        <dbReference type="EMBL" id="MET4758762.1"/>
    </source>
</evidence>
<protein>
    <submittedName>
        <fullName evidence="1">Uncharacterized protein</fullName>
    </submittedName>
</protein>
<organism evidence="1 2">
    <name type="scientific">Endozoicomonas lisbonensis</name>
    <dbReference type="NCBI Taxonomy" id="3120522"/>
    <lineage>
        <taxon>Bacteria</taxon>
        <taxon>Pseudomonadati</taxon>
        <taxon>Pseudomonadota</taxon>
        <taxon>Gammaproteobacteria</taxon>
        <taxon>Oceanospirillales</taxon>
        <taxon>Endozoicomonadaceae</taxon>
        <taxon>Endozoicomonas</taxon>
    </lineage>
</organism>
<comment type="caution">
    <text evidence="1">The sequence shown here is derived from an EMBL/GenBank/DDBJ whole genome shotgun (WGS) entry which is preliminary data.</text>
</comment>
<dbReference type="Proteomes" id="UP001549366">
    <property type="component" value="Unassembled WGS sequence"/>
</dbReference>
<evidence type="ECO:0000313" key="2">
    <source>
        <dbReference type="Proteomes" id="UP001549366"/>
    </source>
</evidence>
<accession>A0ABV2SLW8</accession>
<gene>
    <name evidence="1" type="ORF">V5J35_003954</name>
</gene>
<name>A0ABV2SLW8_9GAMM</name>
<proteinExistence type="predicted"/>
<sequence>MDGRPDFVTLLQGLEAIGKPGSLIDSEKDSRRQ</sequence>
<dbReference type="EMBL" id="JBEWTB010000002">
    <property type="protein sequence ID" value="MET4758762.1"/>
    <property type="molecule type" value="Genomic_DNA"/>
</dbReference>
<keyword evidence="2" id="KW-1185">Reference proteome</keyword>
<reference evidence="1 2" key="1">
    <citation type="submission" date="2024-06" db="EMBL/GenBank/DDBJ databases">
        <title>Genomic Encyclopedia of Type Strains, Phase V (KMG-V): Genome sequencing to study the core and pangenomes of soil and plant-associated prokaryotes.</title>
        <authorList>
            <person name="Whitman W."/>
        </authorList>
    </citation>
    <scope>NUCLEOTIDE SEQUENCE [LARGE SCALE GENOMIC DNA]</scope>
    <source>
        <strain evidence="1 2">NE40</strain>
    </source>
</reference>